<keyword evidence="2" id="KW-1185">Reference proteome</keyword>
<comment type="caution">
    <text evidence="1">The sequence shown here is derived from an EMBL/GenBank/DDBJ whole genome shotgun (WGS) entry which is preliminary data.</text>
</comment>
<dbReference type="HOGENOM" id="CLU_2681196_0_0_9"/>
<reference evidence="1 2" key="2">
    <citation type="submission" date="2009-02" db="EMBL/GenBank/DDBJ databases">
        <title>Draft genome sequence of Clostridium methylpentosum (DSM 5476).</title>
        <authorList>
            <person name="Sudarsanam P."/>
            <person name="Ley R."/>
            <person name="Guruge J."/>
            <person name="Turnbaugh P.J."/>
            <person name="Mahowald M."/>
            <person name="Liep D."/>
            <person name="Gordon J."/>
        </authorList>
    </citation>
    <scope>NUCLEOTIDE SEQUENCE [LARGE SCALE GENOMIC DNA]</scope>
    <source>
        <strain evidence="1 2">DSM 5476</strain>
    </source>
</reference>
<protein>
    <submittedName>
        <fullName evidence="1">Uncharacterized protein</fullName>
    </submittedName>
</protein>
<dbReference type="Proteomes" id="UP000003340">
    <property type="component" value="Unassembled WGS sequence"/>
</dbReference>
<proteinExistence type="predicted"/>
<dbReference type="EMBL" id="ACEC01000045">
    <property type="protein sequence ID" value="EEG31079.1"/>
    <property type="molecule type" value="Genomic_DNA"/>
</dbReference>
<name>C0EC18_9FIRM</name>
<accession>C0EC18</accession>
<evidence type="ECO:0000313" key="1">
    <source>
        <dbReference type="EMBL" id="EEG31079.1"/>
    </source>
</evidence>
<sequence>MRIENKEQGISQKMMDFWIKELDLDIPYTYEELAKELGYETNGYKIYFHDSTDSKSTYTSLSFNIYKIEPDQDQ</sequence>
<organism evidence="1 2">
    <name type="scientific">[Clostridium] methylpentosum DSM 5476</name>
    <dbReference type="NCBI Taxonomy" id="537013"/>
    <lineage>
        <taxon>Bacteria</taxon>
        <taxon>Bacillati</taxon>
        <taxon>Bacillota</taxon>
        <taxon>Clostridia</taxon>
        <taxon>Eubacteriales</taxon>
        <taxon>Oscillospiraceae</taxon>
        <taxon>Oscillospiraceae incertae sedis</taxon>
    </lineage>
</organism>
<gene>
    <name evidence="1" type="ORF">CLOSTMETH_01387</name>
</gene>
<reference evidence="1 2" key="1">
    <citation type="submission" date="2009-01" db="EMBL/GenBank/DDBJ databases">
        <authorList>
            <person name="Fulton L."/>
            <person name="Clifton S."/>
            <person name="Fulton B."/>
            <person name="Xu J."/>
            <person name="Minx P."/>
            <person name="Pepin K.H."/>
            <person name="Johnson M."/>
            <person name="Bhonagiri V."/>
            <person name="Nash W.E."/>
            <person name="Mardis E.R."/>
            <person name="Wilson R.K."/>
        </authorList>
    </citation>
    <scope>NUCLEOTIDE SEQUENCE [LARGE SCALE GENOMIC DNA]</scope>
    <source>
        <strain evidence="1 2">DSM 5476</strain>
    </source>
</reference>
<dbReference type="AlphaFoldDB" id="C0EC18"/>
<evidence type="ECO:0000313" key="2">
    <source>
        <dbReference type="Proteomes" id="UP000003340"/>
    </source>
</evidence>